<evidence type="ECO:0000256" key="1">
    <source>
        <dbReference type="SAM" id="MobiDB-lite"/>
    </source>
</evidence>
<sequence length="61" mass="6462">MSTKNSGSRVGDTLPRPAAGRMFRGLKCSDLAGFPWVLSKMSESTPPPPSTTVQPTVQNSV</sequence>
<evidence type="ECO:0000313" key="2">
    <source>
        <dbReference type="EMBL" id="JAH41397.1"/>
    </source>
</evidence>
<name>A0A0E9SJJ5_ANGAN</name>
<feature type="region of interest" description="Disordered" evidence="1">
    <location>
        <begin position="39"/>
        <end position="61"/>
    </location>
</feature>
<reference evidence="2" key="2">
    <citation type="journal article" date="2015" name="Fish Shellfish Immunol.">
        <title>Early steps in the European eel (Anguilla anguilla)-Vibrio vulnificus interaction in the gills: Role of the RtxA13 toxin.</title>
        <authorList>
            <person name="Callol A."/>
            <person name="Pajuelo D."/>
            <person name="Ebbesson L."/>
            <person name="Teles M."/>
            <person name="MacKenzie S."/>
            <person name="Amaro C."/>
        </authorList>
    </citation>
    <scope>NUCLEOTIDE SEQUENCE</scope>
</reference>
<dbReference type="AlphaFoldDB" id="A0A0E9SJJ5"/>
<protein>
    <submittedName>
        <fullName evidence="2">Uncharacterized protein</fullName>
    </submittedName>
</protein>
<dbReference type="EMBL" id="GBXM01067180">
    <property type="protein sequence ID" value="JAH41397.1"/>
    <property type="molecule type" value="Transcribed_RNA"/>
</dbReference>
<accession>A0A0E9SJJ5</accession>
<organism evidence="2">
    <name type="scientific">Anguilla anguilla</name>
    <name type="common">European freshwater eel</name>
    <name type="synonym">Muraena anguilla</name>
    <dbReference type="NCBI Taxonomy" id="7936"/>
    <lineage>
        <taxon>Eukaryota</taxon>
        <taxon>Metazoa</taxon>
        <taxon>Chordata</taxon>
        <taxon>Craniata</taxon>
        <taxon>Vertebrata</taxon>
        <taxon>Euteleostomi</taxon>
        <taxon>Actinopterygii</taxon>
        <taxon>Neopterygii</taxon>
        <taxon>Teleostei</taxon>
        <taxon>Anguilliformes</taxon>
        <taxon>Anguillidae</taxon>
        <taxon>Anguilla</taxon>
    </lineage>
</organism>
<proteinExistence type="predicted"/>
<feature type="compositionally biased region" description="Low complexity" evidence="1">
    <location>
        <begin position="51"/>
        <end position="61"/>
    </location>
</feature>
<feature type="region of interest" description="Disordered" evidence="1">
    <location>
        <begin position="1"/>
        <end position="21"/>
    </location>
</feature>
<reference evidence="2" key="1">
    <citation type="submission" date="2014-11" db="EMBL/GenBank/DDBJ databases">
        <authorList>
            <person name="Amaro Gonzalez C."/>
        </authorList>
    </citation>
    <scope>NUCLEOTIDE SEQUENCE</scope>
</reference>